<organism evidence="1 2">
    <name type="scientific">Diphasiastrum complanatum</name>
    <name type="common">Issler's clubmoss</name>
    <name type="synonym">Lycopodium complanatum</name>
    <dbReference type="NCBI Taxonomy" id="34168"/>
    <lineage>
        <taxon>Eukaryota</taxon>
        <taxon>Viridiplantae</taxon>
        <taxon>Streptophyta</taxon>
        <taxon>Embryophyta</taxon>
        <taxon>Tracheophyta</taxon>
        <taxon>Lycopodiopsida</taxon>
        <taxon>Lycopodiales</taxon>
        <taxon>Lycopodiaceae</taxon>
        <taxon>Lycopodioideae</taxon>
        <taxon>Diphasiastrum</taxon>
    </lineage>
</organism>
<evidence type="ECO:0000313" key="1">
    <source>
        <dbReference type="EMBL" id="KAJ7542882.1"/>
    </source>
</evidence>
<name>A0ACC2CMF3_DIPCM</name>
<protein>
    <submittedName>
        <fullName evidence="1">Uncharacterized protein</fullName>
    </submittedName>
</protein>
<sequence>MNGPSPVALTKDNYSLRDKAFQIALFHLRERDLLQRLAREVTQLTSNGLSVGDALLQRYQLAEDLGHAFSERAVLECFIVAESKQAPGPLQEILALLRSLYVLVLADEEPVFLRYGYLSSRQSQAIQEEIVHLCSEIRPHALALVDSFGFPTSYLGPIAFDWIEANSWKNV</sequence>
<comment type="caution">
    <text evidence="1">The sequence shown here is derived from an EMBL/GenBank/DDBJ whole genome shotgun (WGS) entry which is preliminary data.</text>
</comment>
<proteinExistence type="predicted"/>
<accession>A0ACC2CMF3</accession>
<keyword evidence="2" id="KW-1185">Reference proteome</keyword>
<evidence type="ECO:0000313" key="2">
    <source>
        <dbReference type="Proteomes" id="UP001162992"/>
    </source>
</evidence>
<dbReference type="EMBL" id="CM055100">
    <property type="protein sequence ID" value="KAJ7542882.1"/>
    <property type="molecule type" value="Genomic_DNA"/>
</dbReference>
<dbReference type="Proteomes" id="UP001162992">
    <property type="component" value="Chromosome 9"/>
</dbReference>
<reference evidence="2" key="1">
    <citation type="journal article" date="2024" name="Proc. Natl. Acad. Sci. U.S.A.">
        <title>Extraordinary preservation of gene collinearity over three hundred million years revealed in homosporous lycophytes.</title>
        <authorList>
            <person name="Li C."/>
            <person name="Wickell D."/>
            <person name="Kuo L.Y."/>
            <person name="Chen X."/>
            <person name="Nie B."/>
            <person name="Liao X."/>
            <person name="Peng D."/>
            <person name="Ji J."/>
            <person name="Jenkins J."/>
            <person name="Williams M."/>
            <person name="Shu S."/>
            <person name="Plott C."/>
            <person name="Barry K."/>
            <person name="Rajasekar S."/>
            <person name="Grimwood J."/>
            <person name="Han X."/>
            <person name="Sun S."/>
            <person name="Hou Z."/>
            <person name="He W."/>
            <person name="Dai G."/>
            <person name="Sun C."/>
            <person name="Schmutz J."/>
            <person name="Leebens-Mack J.H."/>
            <person name="Li F.W."/>
            <person name="Wang L."/>
        </authorList>
    </citation>
    <scope>NUCLEOTIDE SEQUENCE [LARGE SCALE GENOMIC DNA]</scope>
    <source>
        <strain evidence="2">cv. PW_Plant_1</strain>
    </source>
</reference>
<gene>
    <name evidence="1" type="ORF">O6H91_09G015900</name>
</gene>